<dbReference type="Proteomes" id="UP000030641">
    <property type="component" value="Unassembled WGS sequence"/>
</dbReference>
<dbReference type="HOGENOM" id="CLU_2483004_0_0_1"/>
<dbReference type="AlphaFoldDB" id="A0A074XXS1"/>
<accession>A0A074XXS1</accession>
<dbReference type="EMBL" id="KL584795">
    <property type="protein sequence ID" value="KEQ90270.1"/>
    <property type="molecule type" value="Genomic_DNA"/>
</dbReference>
<proteinExistence type="predicted"/>
<name>A0A074XXS1_AURSE</name>
<feature type="signal peptide" evidence="1">
    <location>
        <begin position="1"/>
        <end position="22"/>
    </location>
</feature>
<dbReference type="RefSeq" id="XP_013338748.1">
    <property type="nucleotide sequence ID" value="XM_013483294.1"/>
</dbReference>
<keyword evidence="1" id="KW-0732">Signal</keyword>
<evidence type="ECO:0000313" key="3">
    <source>
        <dbReference type="Proteomes" id="UP000030641"/>
    </source>
</evidence>
<organism evidence="2 3">
    <name type="scientific">Aureobasidium subglaciale (strain EXF-2481)</name>
    <name type="common">Aureobasidium pullulans var. subglaciale</name>
    <dbReference type="NCBI Taxonomy" id="1043005"/>
    <lineage>
        <taxon>Eukaryota</taxon>
        <taxon>Fungi</taxon>
        <taxon>Dikarya</taxon>
        <taxon>Ascomycota</taxon>
        <taxon>Pezizomycotina</taxon>
        <taxon>Dothideomycetes</taxon>
        <taxon>Dothideomycetidae</taxon>
        <taxon>Dothideales</taxon>
        <taxon>Saccotheciaceae</taxon>
        <taxon>Aureobasidium</taxon>
    </lineage>
</organism>
<protein>
    <submittedName>
        <fullName evidence="2">Uncharacterized protein</fullName>
    </submittedName>
</protein>
<dbReference type="InParanoid" id="A0A074XXS1"/>
<keyword evidence="3" id="KW-1185">Reference proteome</keyword>
<feature type="chain" id="PRO_5001704330" evidence="1">
    <location>
        <begin position="23"/>
        <end position="87"/>
    </location>
</feature>
<evidence type="ECO:0000313" key="2">
    <source>
        <dbReference type="EMBL" id="KEQ90270.1"/>
    </source>
</evidence>
<gene>
    <name evidence="2" type="ORF">AUEXF2481DRAFT_45255</name>
</gene>
<sequence length="87" mass="9110">MRQPLSVALGLLVLLFSTFVLASPVSPNPAFDLIKRSACSNGIKVNCGSSSVGCSGNQCTVCCDTCCQCVTCSSTIPDIRTDILTYI</sequence>
<evidence type="ECO:0000256" key="1">
    <source>
        <dbReference type="SAM" id="SignalP"/>
    </source>
</evidence>
<dbReference type="GeneID" id="25367890"/>
<reference evidence="2 3" key="1">
    <citation type="journal article" date="2014" name="BMC Genomics">
        <title>Genome sequencing of four Aureobasidium pullulans varieties: biotechnological potential, stress tolerance, and description of new species.</title>
        <authorList>
            <person name="Gostin Ar C."/>
            <person name="Ohm R.A."/>
            <person name="Kogej T."/>
            <person name="Sonjak S."/>
            <person name="Turk M."/>
            <person name="Zajc J."/>
            <person name="Zalar P."/>
            <person name="Grube M."/>
            <person name="Sun H."/>
            <person name="Han J."/>
            <person name="Sharma A."/>
            <person name="Chiniquy J."/>
            <person name="Ngan C.Y."/>
            <person name="Lipzen A."/>
            <person name="Barry K."/>
            <person name="Grigoriev I.V."/>
            <person name="Gunde-Cimerman N."/>
        </authorList>
    </citation>
    <scope>NUCLEOTIDE SEQUENCE [LARGE SCALE GENOMIC DNA]</scope>
    <source>
        <strain evidence="2 3">EXF-2481</strain>
    </source>
</reference>